<dbReference type="Pfam" id="PF03571">
    <property type="entry name" value="Peptidase_M49"/>
    <property type="match status" value="2"/>
</dbReference>
<keyword evidence="1" id="KW-0479">Metal-binding</keyword>
<comment type="caution">
    <text evidence="3">The sequence shown here is derived from an EMBL/GenBank/DDBJ whole genome shotgun (WGS) entry which is preliminary data.</text>
</comment>
<accession>A0A318HYW5</accession>
<keyword evidence="2" id="KW-0378">Hydrolase</keyword>
<dbReference type="InterPro" id="IPR039461">
    <property type="entry name" value="Peptidase_M49"/>
</dbReference>
<organism evidence="3 4">
    <name type="scientific">Hoylesella shahii DSM 15611 = JCM 12083</name>
    <dbReference type="NCBI Taxonomy" id="1122991"/>
    <lineage>
        <taxon>Bacteria</taxon>
        <taxon>Pseudomonadati</taxon>
        <taxon>Bacteroidota</taxon>
        <taxon>Bacteroidia</taxon>
        <taxon>Bacteroidales</taxon>
        <taxon>Prevotellaceae</taxon>
        <taxon>Hoylesella</taxon>
    </lineage>
</organism>
<evidence type="ECO:0000256" key="2">
    <source>
        <dbReference type="ARBA" id="ARBA00022801"/>
    </source>
</evidence>
<dbReference type="STRING" id="1122991.GCA_000613445_00918"/>
<dbReference type="PANTHER" id="PTHR23422">
    <property type="entry name" value="DIPEPTIDYL PEPTIDASE III-RELATED"/>
    <property type="match status" value="1"/>
</dbReference>
<evidence type="ECO:0000313" key="4">
    <source>
        <dbReference type="Proteomes" id="UP000248314"/>
    </source>
</evidence>
<dbReference type="Proteomes" id="UP000248314">
    <property type="component" value="Unassembled WGS sequence"/>
</dbReference>
<proteinExistence type="predicted"/>
<dbReference type="GO" id="GO:0016787">
    <property type="term" value="F:hydrolase activity"/>
    <property type="evidence" value="ECO:0007669"/>
    <property type="project" value="UniProtKB-KW"/>
</dbReference>
<evidence type="ECO:0000256" key="1">
    <source>
        <dbReference type="ARBA" id="ARBA00022723"/>
    </source>
</evidence>
<gene>
    <name evidence="3" type="ORF">EJ73_02337</name>
</gene>
<dbReference type="AlphaFoldDB" id="A0A318HYW5"/>
<keyword evidence="4" id="KW-1185">Reference proteome</keyword>
<dbReference type="PANTHER" id="PTHR23422:SF11">
    <property type="entry name" value="DIPEPTIDYL PEPTIDASE 3"/>
    <property type="match status" value="1"/>
</dbReference>
<name>A0A318HYW5_9BACT</name>
<reference evidence="3 4" key="1">
    <citation type="submission" date="2018-05" db="EMBL/GenBank/DDBJ databases">
        <title>Genomic Encyclopedia of Type Strains, Phase I: the one thousand microbial genomes (KMG-I) project.</title>
        <authorList>
            <person name="Kyrpides N."/>
        </authorList>
    </citation>
    <scope>NUCLEOTIDE SEQUENCE [LARGE SCALE GENOMIC DNA]</scope>
    <source>
        <strain evidence="3 4">DSM 15611</strain>
    </source>
</reference>
<evidence type="ECO:0000313" key="3">
    <source>
        <dbReference type="EMBL" id="PXX19555.1"/>
    </source>
</evidence>
<sequence length="666" mass="76526">MRGDNFFCVFKKIIMKETDTFIYSDERFADLQMLRYQLPQFEKLSLQQKLYVYYLSQATLCGRDITTDQFGKYNLRIRKTLETLYTHFDANSDKDNFEKLTLYLKRVWFSNGIYHHYANDKIIPQFSETFFRSAVSQMSLEKLPMTGYTTTEELCNDICPVMFNPEILPKRVNKADGVDVVKTSACNYYEGVSQQEAEDFYNKMKAAAGDNSPSWGLNTKLIKGDNGLEECIWSETTMYGEAIRHIIYWLDKAKQVAENSQQKHVLDLLIAYYRSGNLHLFDEYSIEWLKEQEGTIDFINGFIEVYGDPLGFKASWEGIVEYKDQEATRRTRLISDNAQWFEDHSPVDQRFKKAEVRGVTANVVCAAMLGGDEYPSTAIGINLPNADWIRAQHGSKSVTISNITDAYNKAAKGNGFKEEFVIDEDTREMISRYGDICDNLHTDLHECLGHGSGKLLPGVSPDALKAYGNTIEEARADLFGLYYLADDKLLELGLVPDKEAYRAQYYTYMMNGLMTQLTRIETGKNIEEAHMRNRALIAHWVLEHGKDAAELVVLNNKTFIKINNYEQLRHLFGDLLAEVQRIKSEGDFNAARELVEKYAVKVDTKLHSEVLERFAELDIAPYKGFINPVYQLVHNEVGEVVDVKVDYTEAYDAQMLRYSSEFGFLV</sequence>
<dbReference type="Gene3D" id="3.30.540.30">
    <property type="match status" value="2"/>
</dbReference>
<protein>
    <submittedName>
        <fullName evidence="3">Dipeptidyl-peptidase-3</fullName>
    </submittedName>
</protein>
<dbReference type="GO" id="GO:0046872">
    <property type="term" value="F:metal ion binding"/>
    <property type="evidence" value="ECO:0007669"/>
    <property type="project" value="UniProtKB-KW"/>
</dbReference>
<dbReference type="EMBL" id="QJJX01000035">
    <property type="protein sequence ID" value="PXX19555.1"/>
    <property type="molecule type" value="Genomic_DNA"/>
</dbReference>